<evidence type="ECO:0000313" key="2">
    <source>
        <dbReference type="EMBL" id="KAK6194669.1"/>
    </source>
</evidence>
<comment type="caution">
    <text evidence="2">The sequence shown here is derived from an EMBL/GenBank/DDBJ whole genome shotgun (WGS) entry which is preliminary data.</text>
</comment>
<accession>A0AAN8QGR6</accession>
<keyword evidence="1" id="KW-1133">Transmembrane helix</keyword>
<reference evidence="2 3" key="1">
    <citation type="submission" date="2024-01" db="EMBL/GenBank/DDBJ databases">
        <title>The genome of the rayed Mediterranean limpet Patella caerulea (Linnaeus, 1758).</title>
        <authorList>
            <person name="Anh-Thu Weber A."/>
            <person name="Halstead-Nussloch G."/>
        </authorList>
    </citation>
    <scope>NUCLEOTIDE SEQUENCE [LARGE SCALE GENOMIC DNA]</scope>
    <source>
        <strain evidence="2">AATW-2023a</strain>
        <tissue evidence="2">Whole specimen</tissue>
    </source>
</reference>
<dbReference type="Proteomes" id="UP001347796">
    <property type="component" value="Unassembled WGS sequence"/>
</dbReference>
<feature type="transmembrane region" description="Helical" evidence="1">
    <location>
        <begin position="70"/>
        <end position="90"/>
    </location>
</feature>
<sequence length="149" mass="16763">MAFSAFGDRLDKIVLTIGVGSLLAVVASYSELNKMSGIDSLASCIILTGWAVFFLPGLMNSLNIYLIKDLFVIFFKLWTVDLIFNAYAHVRGYGNGYTYTMDDGWFFSTTGFIRAAVIVSCVVVSTITYLTKQIQRQRTKRLIMSRLRK</sequence>
<keyword evidence="1" id="KW-0472">Membrane</keyword>
<dbReference type="AlphaFoldDB" id="A0AAN8QGR6"/>
<keyword evidence="3" id="KW-1185">Reference proteome</keyword>
<protein>
    <submittedName>
        <fullName evidence="2">Uncharacterized protein</fullName>
    </submittedName>
</protein>
<feature type="transmembrane region" description="Helical" evidence="1">
    <location>
        <begin position="12"/>
        <end position="30"/>
    </location>
</feature>
<evidence type="ECO:0000313" key="3">
    <source>
        <dbReference type="Proteomes" id="UP001347796"/>
    </source>
</evidence>
<name>A0AAN8QGR6_PATCE</name>
<proteinExistence type="predicted"/>
<keyword evidence="1" id="KW-0812">Transmembrane</keyword>
<feature type="transmembrane region" description="Helical" evidence="1">
    <location>
        <begin position="36"/>
        <end position="58"/>
    </location>
</feature>
<evidence type="ECO:0000256" key="1">
    <source>
        <dbReference type="SAM" id="Phobius"/>
    </source>
</evidence>
<organism evidence="2 3">
    <name type="scientific">Patella caerulea</name>
    <name type="common">Rayed Mediterranean limpet</name>
    <dbReference type="NCBI Taxonomy" id="87958"/>
    <lineage>
        <taxon>Eukaryota</taxon>
        <taxon>Metazoa</taxon>
        <taxon>Spiralia</taxon>
        <taxon>Lophotrochozoa</taxon>
        <taxon>Mollusca</taxon>
        <taxon>Gastropoda</taxon>
        <taxon>Patellogastropoda</taxon>
        <taxon>Patelloidea</taxon>
        <taxon>Patellidae</taxon>
        <taxon>Patella</taxon>
    </lineage>
</organism>
<feature type="transmembrane region" description="Helical" evidence="1">
    <location>
        <begin position="110"/>
        <end position="131"/>
    </location>
</feature>
<dbReference type="EMBL" id="JAZGQO010000001">
    <property type="protein sequence ID" value="KAK6194669.1"/>
    <property type="molecule type" value="Genomic_DNA"/>
</dbReference>
<gene>
    <name evidence="2" type="ORF">SNE40_000262</name>
</gene>